<dbReference type="InterPro" id="IPR013783">
    <property type="entry name" value="Ig-like_fold"/>
</dbReference>
<gene>
    <name evidence="3" type="ORF">AB5J51_30185</name>
</gene>
<dbReference type="PANTHER" id="PTHR46580:SF4">
    <property type="entry name" value="ATP_GTP-BINDING PROTEIN"/>
    <property type="match status" value="1"/>
</dbReference>
<dbReference type="SUPFAM" id="SSF69318">
    <property type="entry name" value="Integrin alpha N-terminal domain"/>
    <property type="match status" value="2"/>
</dbReference>
<dbReference type="Gene3D" id="2.120.10.70">
    <property type="entry name" value="Fucose-specific lectin"/>
    <property type="match status" value="1"/>
</dbReference>
<evidence type="ECO:0000256" key="1">
    <source>
        <dbReference type="ARBA" id="ARBA00022729"/>
    </source>
</evidence>
<accession>A0AB39YEF0</accession>
<evidence type="ECO:0000313" key="3">
    <source>
        <dbReference type="EMBL" id="XDV66892.1"/>
    </source>
</evidence>
<dbReference type="RefSeq" id="WP_369779082.1">
    <property type="nucleotide sequence ID" value="NZ_CP165727.1"/>
</dbReference>
<sequence length="1503" mass="158934">MSAEDFALKKAKETGQPYELVKARTQSSDTWAMPTGKWSVKRYGTPVRVRRGGAWVATDPTLQFTANGTVASKAVAGSVTFSGGGTGPFLSGVKDGRTFSLTWPKALPKPTLAGNVATYANVLPDVDLQLKAEVEGFSQLLVVKTAAAAKHPDLATLRFKLDTVGLNVSTDGTTGLIKAVNPAGQDVFTASTPMMWDSTTTAGSASAAKTTASRALVTAEGTAPAPSDVFVPPSGAKDAQMPTTVSGGTLEIKPDQALLTGAATKYPVYIDPSVAWSEHHDWAWAYRSWPNSSYWNTKEDVRVGYESETNGLSRSFFQLDTANIKGAQITKSTFRIRETWSWSCTATPVELWSTEAISSDTTWNYQPKRRRMLDTVKAAKGRAECAAGNLEFNATSIAQEAASNGWNAVTLGLYAPNESDQYQWKRFDPKTIVLETEYNNPPGTPSGLGTSPATSCTEGGAIGNTRIALYAKAEDADGGNLQAEFQLFKAGQSTPVATQALPALRGRVVTWSVPDETLVSGSYSWKVRITDQDNASSAWSPTCTFSVDRTRPSHPPVIGSAQFPDGSAGWPATTGVARTRGSFTFGANGETDLKEIWYYTDDQPRLKSVAPNGSVDITPPGAGPHHVYAYSVDKAGNRSDTSAYTYYAKRSAVMDGPGDLNGDGNRDIWTLDAKDQLLTYTGQDDHTFVRAKSEDGGSAFGGAQIAYQGDWDGDGDNDLVSLQYNSVVGKKQLSTYSNTGLGAVDNPIDLNVNREENNHWFNAEQIIAPGDLDGDGLQDLLVKQGKQLWAYHGSLFNLLDETEPVLVGNADWDKFTVITPGDLNGDKVPDLWLRENATGDLFRTYGSKGPDGNLDPTAWGSIAARVKIGTGFDEATYPSLGSVGEITGDTLPDLWARKGGKVVAWPGKQPDANGMSFGTEFVIAAQLGDVPVAGTEVGNGNDRVRWADFDGDGRLDYTLIADDGTVSVWVNNGGDGSGGWKLLGQVLKGTTTDRSQVRLADFDGDGKSDYVVINANGSLNVRLNKGGGDSGWKDVGQVFAGTTTDRTKVRLVDFDGDGKSDYLVYGDGGDVTVHLNKGGDGNGGWQALGKVSGGVTSDRSRVRWADSNGDGKADYHVIKDNGGVDAYLNQGGDGAGGWKPLGQVTTGFTTNRQLVQLADFTGDAKADYILAGPNDSAIVHAWNGGDNSSSNGWIALGTVMAGADAHPAPSSAFFHSIKSPTGGWAPFSPLAGVGGAGYFQGSENAITSTPDGSVQVLGTGTDGKLYHVARYPNGSWTKWGAIDGATAGSTWASRDEAIAGMPNGDAQVMSIGSDGRIYHNARYRNGSWQGWNPVSTWSARAIAATGMPNGDLQVVIVGLDGKLYHAARYANGSWQPWNAIDGYQGATGFAASSVAIAAMPNGDAQFVAVGNDGRQYHTIRFVNGSWQGWSPIGGVDNATSVAITGMSNGDANLVAVTPDGITYHNARYASRSWQGWVAPGFVANDAGVTGTGNGDVHVLVSHR</sequence>
<dbReference type="InterPro" id="IPR058502">
    <property type="entry name" value="PLL-like_beta-prop"/>
</dbReference>
<keyword evidence="1" id="KW-0732">Signal</keyword>
<dbReference type="InterPro" id="IPR028994">
    <property type="entry name" value="Integrin_alpha_N"/>
</dbReference>
<protein>
    <submittedName>
        <fullName evidence="3">FG-GAP-like repeat-containing protein</fullName>
    </submittedName>
</protein>
<dbReference type="Pfam" id="PF13517">
    <property type="entry name" value="FG-GAP_3"/>
    <property type="match status" value="1"/>
</dbReference>
<feature type="domain" description="PLL-like beta propeller" evidence="2">
    <location>
        <begin position="1175"/>
        <end position="1478"/>
    </location>
</feature>
<name>A0AB39YEF0_9ACTN</name>
<proteinExistence type="predicted"/>
<dbReference type="InterPro" id="IPR013517">
    <property type="entry name" value="FG-GAP"/>
</dbReference>
<dbReference type="SUPFAM" id="SSF89372">
    <property type="entry name" value="Fucose-specific lectin"/>
    <property type="match status" value="1"/>
</dbReference>
<organism evidence="3">
    <name type="scientific">Streptomyces sp. R33</name>
    <dbReference type="NCBI Taxonomy" id="3238629"/>
    <lineage>
        <taxon>Bacteria</taxon>
        <taxon>Bacillati</taxon>
        <taxon>Actinomycetota</taxon>
        <taxon>Actinomycetes</taxon>
        <taxon>Kitasatosporales</taxon>
        <taxon>Streptomycetaceae</taxon>
        <taxon>Streptomyces</taxon>
    </lineage>
</organism>
<dbReference type="Pfam" id="PF26607">
    <property type="entry name" value="DUF8189"/>
    <property type="match status" value="1"/>
</dbReference>
<dbReference type="Gene3D" id="2.60.40.10">
    <property type="entry name" value="Immunoglobulins"/>
    <property type="match status" value="1"/>
</dbReference>
<reference evidence="3" key="1">
    <citation type="submission" date="2024-08" db="EMBL/GenBank/DDBJ databases">
        <authorList>
            <person name="Yu S.T."/>
        </authorList>
    </citation>
    <scope>NUCLEOTIDE SEQUENCE</scope>
    <source>
        <strain evidence="3">R33</strain>
    </source>
</reference>
<dbReference type="PANTHER" id="PTHR46580">
    <property type="entry name" value="SENSOR KINASE-RELATED"/>
    <property type="match status" value="1"/>
</dbReference>
<dbReference type="EMBL" id="CP165727">
    <property type="protein sequence ID" value="XDV66892.1"/>
    <property type="molecule type" value="Genomic_DNA"/>
</dbReference>
<dbReference type="GO" id="GO:0005975">
    <property type="term" value="P:carbohydrate metabolic process"/>
    <property type="evidence" value="ECO:0007669"/>
    <property type="project" value="UniProtKB-ARBA"/>
</dbReference>
<dbReference type="NCBIfam" id="NF033679">
    <property type="entry name" value="DNRLRE_dom"/>
    <property type="match status" value="1"/>
</dbReference>
<evidence type="ECO:0000259" key="2">
    <source>
        <dbReference type="Pfam" id="PF26607"/>
    </source>
</evidence>